<proteinExistence type="inferred from homology"/>
<dbReference type="Pfam" id="PF13489">
    <property type="entry name" value="Methyltransf_23"/>
    <property type="match status" value="1"/>
</dbReference>
<evidence type="ECO:0000256" key="2">
    <source>
        <dbReference type="SAM" id="MobiDB-lite"/>
    </source>
</evidence>
<reference evidence="3" key="1">
    <citation type="submission" date="2020-10" db="EMBL/GenBank/DDBJ databases">
        <title>High-Quality Genome Resource of Clonostachys rosea strain S41 by Oxford Nanopore Long-Read Sequencing.</title>
        <authorList>
            <person name="Wang H."/>
        </authorList>
    </citation>
    <scope>NUCLEOTIDE SEQUENCE</scope>
    <source>
        <strain evidence="3">S41</strain>
    </source>
</reference>
<comment type="similarity">
    <text evidence="1">Belongs to the methyltransferase superfamily. LaeA methyltransferase family.</text>
</comment>
<evidence type="ECO:0000256" key="1">
    <source>
        <dbReference type="ARBA" id="ARBA00038158"/>
    </source>
</evidence>
<dbReference type="PANTHER" id="PTHR43591:SF24">
    <property type="entry name" value="2-METHOXY-6-POLYPRENYL-1,4-BENZOQUINOL METHYLASE, MITOCHONDRIAL"/>
    <property type="match status" value="1"/>
</dbReference>
<name>A0A8H7NAB6_BIOOC</name>
<evidence type="ECO:0000313" key="4">
    <source>
        <dbReference type="Proteomes" id="UP000616885"/>
    </source>
</evidence>
<evidence type="ECO:0008006" key="5">
    <source>
        <dbReference type="Google" id="ProtNLM"/>
    </source>
</evidence>
<dbReference type="EMBL" id="JADCTT010000005">
    <property type="protein sequence ID" value="KAF9752085.1"/>
    <property type="molecule type" value="Genomic_DNA"/>
</dbReference>
<protein>
    <recommendedName>
        <fullName evidence="5">Methyltransferase domain-containing protein</fullName>
    </recommendedName>
</protein>
<dbReference type="CDD" id="cd02440">
    <property type="entry name" value="AdoMet_MTases"/>
    <property type="match status" value="1"/>
</dbReference>
<gene>
    <name evidence="3" type="ORF">IM811_013879</name>
</gene>
<dbReference type="GO" id="GO:0008168">
    <property type="term" value="F:methyltransferase activity"/>
    <property type="evidence" value="ECO:0007669"/>
    <property type="project" value="TreeGrafter"/>
</dbReference>
<dbReference type="InterPro" id="IPR029063">
    <property type="entry name" value="SAM-dependent_MTases_sf"/>
</dbReference>
<dbReference type="PANTHER" id="PTHR43591">
    <property type="entry name" value="METHYLTRANSFERASE"/>
    <property type="match status" value="1"/>
</dbReference>
<dbReference type="Proteomes" id="UP000616885">
    <property type="component" value="Unassembled WGS sequence"/>
</dbReference>
<organism evidence="3 4">
    <name type="scientific">Bionectria ochroleuca</name>
    <name type="common">Gliocladium roseum</name>
    <dbReference type="NCBI Taxonomy" id="29856"/>
    <lineage>
        <taxon>Eukaryota</taxon>
        <taxon>Fungi</taxon>
        <taxon>Dikarya</taxon>
        <taxon>Ascomycota</taxon>
        <taxon>Pezizomycotina</taxon>
        <taxon>Sordariomycetes</taxon>
        <taxon>Hypocreomycetidae</taxon>
        <taxon>Hypocreales</taxon>
        <taxon>Bionectriaceae</taxon>
        <taxon>Clonostachys</taxon>
    </lineage>
</organism>
<dbReference type="SUPFAM" id="SSF53335">
    <property type="entry name" value="S-adenosyl-L-methionine-dependent methyltransferases"/>
    <property type="match status" value="1"/>
</dbReference>
<sequence length="327" mass="36837">MSVATEVGDDDHDSDPGYGGDEGSASSSSIASYLFRYEEKYGRTYQNYNRESYIYPNDEKEQERLDLVHYAYTLALRGLCLAPIESDKRSLRVLDIGTGTGIWAIDFGVKYPGASVRGVDLSPIQPKFVPPNVRFYVDDIEQDWIDSSYDYIHCRNIAGSIADWPALVGRIYSHLKPGGWAELQETRNTPYSDDDSLKAGNALFELMDNLEMAHAKIGRILDPAPSFKIWLERAGFHQVQIKNFKLPVGIWPKNERQKLIGACMAKNFDDGVHAFTAKPFRDTLGWPAEKVEVLNMLVRDAARNKSVHAIFDFVVVTAQKPYTTTHS</sequence>
<accession>A0A8H7NAB6</accession>
<dbReference type="AlphaFoldDB" id="A0A8H7NAB6"/>
<comment type="caution">
    <text evidence="3">The sequence shown here is derived from an EMBL/GenBank/DDBJ whole genome shotgun (WGS) entry which is preliminary data.</text>
</comment>
<evidence type="ECO:0000313" key="3">
    <source>
        <dbReference type="EMBL" id="KAF9752085.1"/>
    </source>
</evidence>
<feature type="region of interest" description="Disordered" evidence="2">
    <location>
        <begin position="1"/>
        <end position="28"/>
    </location>
</feature>
<dbReference type="Gene3D" id="3.40.50.150">
    <property type="entry name" value="Vaccinia Virus protein VP39"/>
    <property type="match status" value="1"/>
</dbReference>